<sequence>MKYILGLIGLLAVLLLAACSGEESSTAYIPYESDDFNMALVDTNAEEVTLAMDEKAFYVYFTGVT</sequence>
<evidence type="ECO:0000313" key="2">
    <source>
        <dbReference type="EMBL" id="MBB5171870.1"/>
    </source>
</evidence>
<keyword evidence="3" id="KW-1185">Reference proteome</keyword>
<evidence type="ECO:0000313" key="3">
    <source>
        <dbReference type="Proteomes" id="UP000551878"/>
    </source>
</evidence>
<dbReference type="Proteomes" id="UP000551878">
    <property type="component" value="Unassembled WGS sequence"/>
</dbReference>
<dbReference type="AlphaFoldDB" id="A0A840QC10"/>
<protein>
    <submittedName>
        <fullName evidence="2">Uncharacterized protein</fullName>
    </submittedName>
</protein>
<dbReference type="PROSITE" id="PS51257">
    <property type="entry name" value="PROKAR_LIPOPROTEIN"/>
    <property type="match status" value="1"/>
</dbReference>
<feature type="signal peptide" evidence="1">
    <location>
        <begin position="1"/>
        <end position="17"/>
    </location>
</feature>
<name>A0A840QC10_9BACI</name>
<feature type="chain" id="PRO_5039116579" evidence="1">
    <location>
        <begin position="18"/>
        <end position="65"/>
    </location>
</feature>
<evidence type="ECO:0000256" key="1">
    <source>
        <dbReference type="SAM" id="SignalP"/>
    </source>
</evidence>
<comment type="caution">
    <text evidence="2">The sequence shown here is derived from an EMBL/GenBank/DDBJ whole genome shotgun (WGS) entry which is preliminary data.</text>
</comment>
<dbReference type="RefSeq" id="WP_184662371.1">
    <property type="nucleotide sequence ID" value="NZ_JACHHB010000001.1"/>
</dbReference>
<reference evidence="2 3" key="1">
    <citation type="submission" date="2020-08" db="EMBL/GenBank/DDBJ databases">
        <title>Genomic Encyclopedia of Type Strains, Phase IV (KMG-IV): sequencing the most valuable type-strain genomes for metagenomic binning, comparative biology and taxonomic classification.</title>
        <authorList>
            <person name="Goeker M."/>
        </authorList>
    </citation>
    <scope>NUCLEOTIDE SEQUENCE [LARGE SCALE GENOMIC DNA]</scope>
    <source>
        <strain evidence="2 3">DSM 24696</strain>
    </source>
</reference>
<gene>
    <name evidence="2" type="ORF">HNQ41_000010</name>
</gene>
<dbReference type="EMBL" id="JACHHB010000001">
    <property type="protein sequence ID" value="MBB5171870.1"/>
    <property type="molecule type" value="Genomic_DNA"/>
</dbReference>
<keyword evidence="1" id="KW-0732">Signal</keyword>
<proteinExistence type="predicted"/>
<accession>A0A840QC10</accession>
<organism evidence="2 3">
    <name type="scientific">Texcoconibacillus texcoconensis</name>
    <dbReference type="NCBI Taxonomy" id="1095777"/>
    <lineage>
        <taxon>Bacteria</taxon>
        <taxon>Bacillati</taxon>
        <taxon>Bacillota</taxon>
        <taxon>Bacilli</taxon>
        <taxon>Bacillales</taxon>
        <taxon>Bacillaceae</taxon>
        <taxon>Texcoconibacillus</taxon>
    </lineage>
</organism>